<dbReference type="AlphaFoldDB" id="A0A1H8J5J9"/>
<protein>
    <submittedName>
        <fullName evidence="7">Phosphoglycerate dehydrogenase</fullName>
    </submittedName>
</protein>
<dbReference type="InterPro" id="IPR006140">
    <property type="entry name" value="D-isomer_DH_NAD-bd"/>
</dbReference>
<keyword evidence="3" id="KW-0520">NAD</keyword>
<organism evidence="7 8">
    <name type="scientific">Peptostreptococcus russellii</name>
    <dbReference type="NCBI Taxonomy" id="215200"/>
    <lineage>
        <taxon>Bacteria</taxon>
        <taxon>Bacillati</taxon>
        <taxon>Bacillota</taxon>
        <taxon>Clostridia</taxon>
        <taxon>Peptostreptococcales</taxon>
        <taxon>Peptostreptococcaceae</taxon>
        <taxon>Peptostreptococcus</taxon>
    </lineage>
</organism>
<evidence type="ECO:0000256" key="1">
    <source>
        <dbReference type="ARBA" id="ARBA00005854"/>
    </source>
</evidence>
<dbReference type="PANTHER" id="PTHR43333:SF1">
    <property type="entry name" value="D-ISOMER SPECIFIC 2-HYDROXYACID DEHYDROGENASE NAD-BINDING DOMAIN-CONTAINING PROTEIN"/>
    <property type="match status" value="1"/>
</dbReference>
<keyword evidence="2 4" id="KW-0560">Oxidoreductase</keyword>
<evidence type="ECO:0000256" key="2">
    <source>
        <dbReference type="ARBA" id="ARBA00023002"/>
    </source>
</evidence>
<keyword evidence="8" id="KW-1185">Reference proteome</keyword>
<feature type="domain" description="D-isomer specific 2-hydroxyacid dehydrogenase NAD-binding" evidence="6">
    <location>
        <begin position="102"/>
        <end position="273"/>
    </location>
</feature>
<comment type="similarity">
    <text evidence="1 4">Belongs to the D-isomer specific 2-hydroxyacid dehydrogenase family.</text>
</comment>
<evidence type="ECO:0000259" key="5">
    <source>
        <dbReference type="Pfam" id="PF00389"/>
    </source>
</evidence>
<gene>
    <name evidence="7" type="ORF">SAMN05216454_11131</name>
</gene>
<dbReference type="GO" id="GO:0051287">
    <property type="term" value="F:NAD binding"/>
    <property type="evidence" value="ECO:0007669"/>
    <property type="project" value="InterPro"/>
</dbReference>
<evidence type="ECO:0000256" key="4">
    <source>
        <dbReference type="RuleBase" id="RU003719"/>
    </source>
</evidence>
<accession>A0A1H8J5J9</accession>
<dbReference type="Pfam" id="PF00389">
    <property type="entry name" value="2-Hacid_dh"/>
    <property type="match status" value="1"/>
</dbReference>
<evidence type="ECO:0000313" key="7">
    <source>
        <dbReference type="EMBL" id="SEN76213.1"/>
    </source>
</evidence>
<dbReference type="PANTHER" id="PTHR43333">
    <property type="entry name" value="2-HACID_DH_C DOMAIN-CONTAINING PROTEIN"/>
    <property type="match status" value="1"/>
</dbReference>
<evidence type="ECO:0000313" key="8">
    <source>
        <dbReference type="Proteomes" id="UP000199512"/>
    </source>
</evidence>
<dbReference type="Gene3D" id="3.40.50.720">
    <property type="entry name" value="NAD(P)-binding Rossmann-like Domain"/>
    <property type="match status" value="2"/>
</dbReference>
<dbReference type="GO" id="GO:0016616">
    <property type="term" value="F:oxidoreductase activity, acting on the CH-OH group of donors, NAD or NADP as acceptor"/>
    <property type="evidence" value="ECO:0007669"/>
    <property type="project" value="InterPro"/>
</dbReference>
<dbReference type="SUPFAM" id="SSF51735">
    <property type="entry name" value="NAD(P)-binding Rossmann-fold domains"/>
    <property type="match status" value="1"/>
</dbReference>
<evidence type="ECO:0000256" key="3">
    <source>
        <dbReference type="ARBA" id="ARBA00023027"/>
    </source>
</evidence>
<dbReference type="InterPro" id="IPR006139">
    <property type="entry name" value="D-isomer_2_OHA_DH_cat_dom"/>
</dbReference>
<dbReference type="SUPFAM" id="SSF52283">
    <property type="entry name" value="Formate/glycerate dehydrogenase catalytic domain-like"/>
    <property type="match status" value="1"/>
</dbReference>
<dbReference type="STRING" id="215200.SAMN05216454_11131"/>
<reference evidence="7 8" key="1">
    <citation type="submission" date="2016-10" db="EMBL/GenBank/DDBJ databases">
        <authorList>
            <person name="de Groot N.N."/>
        </authorList>
    </citation>
    <scope>NUCLEOTIDE SEQUENCE [LARGE SCALE GENOMIC DNA]</scope>
    <source>
        <strain evidence="7 8">Calf135</strain>
    </source>
</reference>
<dbReference type="RefSeq" id="WP_091975836.1">
    <property type="nucleotide sequence ID" value="NZ_CAUWDX010000003.1"/>
</dbReference>
<dbReference type="InterPro" id="IPR036291">
    <property type="entry name" value="NAD(P)-bd_dom_sf"/>
</dbReference>
<proteinExistence type="inferred from homology"/>
<dbReference type="OrthoDB" id="9805416at2"/>
<feature type="domain" description="D-isomer specific 2-hydroxyacid dehydrogenase catalytic" evidence="5">
    <location>
        <begin position="31"/>
        <end position="304"/>
    </location>
</feature>
<dbReference type="EMBL" id="FODF01000011">
    <property type="protein sequence ID" value="SEN76213.1"/>
    <property type="molecule type" value="Genomic_DNA"/>
</dbReference>
<sequence>MKVLLNFRFSDDKMKMLEDLACELIYIPEREMKDRDDFYDVDVWFTYDAFKYVEMNNFTNLKLIILTSTGLDMLPIDYICKNNVMVANNKFGYSIPIAESIVMYILQVFKNSYQSFKKQEMRIWNMDLSWLELAGKRIGFLGTGTISRAASKRLEAFDVELWGVNTDGRSIEGFSKCFSLDNSDEFFRKCDVIVGVMPETANTSHIIDSVRLEMMKESSTLINVGRGNLIDLRALEKYIDKFRGVVLDVVEKEPLELTSYLWDQENVIITAHNSWVSDNNWERRFDNLYNNLKSYIETGKAESMIENIKRGY</sequence>
<dbReference type="Proteomes" id="UP000199512">
    <property type="component" value="Unassembled WGS sequence"/>
</dbReference>
<evidence type="ECO:0000259" key="6">
    <source>
        <dbReference type="Pfam" id="PF02826"/>
    </source>
</evidence>
<name>A0A1H8J5J9_9FIRM</name>
<dbReference type="Pfam" id="PF02826">
    <property type="entry name" value="2-Hacid_dh_C"/>
    <property type="match status" value="1"/>
</dbReference>